<dbReference type="GO" id="GO:0004222">
    <property type="term" value="F:metalloendopeptidase activity"/>
    <property type="evidence" value="ECO:0007669"/>
    <property type="project" value="TreeGrafter"/>
</dbReference>
<dbReference type="Pfam" id="PF01551">
    <property type="entry name" value="Peptidase_M23"/>
    <property type="match status" value="1"/>
</dbReference>
<keyword evidence="5" id="KW-1185">Reference proteome</keyword>
<feature type="domain" description="M23ase beta-sheet core" evidence="3">
    <location>
        <begin position="289"/>
        <end position="383"/>
    </location>
</feature>
<dbReference type="InterPro" id="IPR050570">
    <property type="entry name" value="Cell_wall_metabolism_enzyme"/>
</dbReference>
<dbReference type="Proteomes" id="UP000198620">
    <property type="component" value="Unassembled WGS sequence"/>
</dbReference>
<feature type="coiled-coil region" evidence="1">
    <location>
        <begin position="20"/>
        <end position="47"/>
    </location>
</feature>
<dbReference type="CDD" id="cd12797">
    <property type="entry name" value="M23_peptidase"/>
    <property type="match status" value="1"/>
</dbReference>
<name>A0A1H7QJC9_9PROT</name>
<dbReference type="InterPro" id="IPR016047">
    <property type="entry name" value="M23ase_b-sheet_dom"/>
</dbReference>
<dbReference type="Gene3D" id="2.70.70.10">
    <property type="entry name" value="Glucose Permease (Domain IIA)"/>
    <property type="match status" value="1"/>
</dbReference>
<evidence type="ECO:0000313" key="5">
    <source>
        <dbReference type="Proteomes" id="UP000198620"/>
    </source>
</evidence>
<dbReference type="EMBL" id="FOBH01000012">
    <property type="protein sequence ID" value="SEL47889.1"/>
    <property type="molecule type" value="Genomic_DNA"/>
</dbReference>
<proteinExistence type="predicted"/>
<dbReference type="Gene3D" id="6.10.250.3150">
    <property type="match status" value="1"/>
</dbReference>
<dbReference type="SUPFAM" id="SSF51261">
    <property type="entry name" value="Duplicated hybrid motif"/>
    <property type="match status" value="1"/>
</dbReference>
<keyword evidence="4" id="KW-0378">Hydrolase</keyword>
<gene>
    <name evidence="4" type="ORF">SAMN05216387_11234</name>
</gene>
<sequence length="390" mass="43684">MLAQFPHTLSAAPRVDKEDLKQLRSRIETLQKELTDTEESKSEVADALRHSERAISVANRRLSTLGQEQRKASDKRSQLQAQSEQVAKNIEAQQSQLSKLLYRQYIAGSGQKEYLGLLLNQQEPNQIARNMYYYGYLSRARMEGIGTLRVNLQQLDSLTRESREKSAELAVIQARQAESKKELEREKTEHANLLARISLQADQQRREISKLKQDEERLSRLVEKLAKLLARKNRRTPPAPPASLSNDSLPDASTDGRPFSALKGRLSLPVRGELANRFGSPRADGGLTWKGLFIRSAVGEDVKAIATGRIVFADWLRGFGNLLIVDHGGSYMSLYGNNETIHKQVGDSVRSGDTIASVGNSSGIDPDAGLYFELRHQGKPFDPLIWVRIK</sequence>
<dbReference type="OrthoDB" id="9784703at2"/>
<feature type="compositionally biased region" description="Basic and acidic residues" evidence="2">
    <location>
        <begin position="68"/>
        <end position="77"/>
    </location>
</feature>
<accession>A0A1H7QJC9</accession>
<organism evidence="4 5">
    <name type="scientific">Nitrosovibrio tenuis</name>
    <dbReference type="NCBI Taxonomy" id="1233"/>
    <lineage>
        <taxon>Bacteria</taxon>
        <taxon>Pseudomonadati</taxon>
        <taxon>Pseudomonadota</taxon>
        <taxon>Betaproteobacteria</taxon>
        <taxon>Nitrosomonadales</taxon>
        <taxon>Nitrosomonadaceae</taxon>
        <taxon>Nitrosovibrio</taxon>
    </lineage>
</organism>
<evidence type="ECO:0000259" key="3">
    <source>
        <dbReference type="Pfam" id="PF01551"/>
    </source>
</evidence>
<feature type="region of interest" description="Disordered" evidence="2">
    <location>
        <begin position="231"/>
        <end position="256"/>
    </location>
</feature>
<dbReference type="PANTHER" id="PTHR21666">
    <property type="entry name" value="PEPTIDASE-RELATED"/>
    <property type="match status" value="1"/>
</dbReference>
<feature type="region of interest" description="Disordered" evidence="2">
    <location>
        <begin position="60"/>
        <end position="80"/>
    </location>
</feature>
<dbReference type="PANTHER" id="PTHR21666:SF270">
    <property type="entry name" value="MUREIN HYDROLASE ACTIVATOR ENVC"/>
    <property type="match status" value="1"/>
</dbReference>
<feature type="coiled-coil region" evidence="1">
    <location>
        <begin position="155"/>
        <end position="231"/>
    </location>
</feature>
<dbReference type="InterPro" id="IPR011055">
    <property type="entry name" value="Dup_hybrid_motif"/>
</dbReference>
<evidence type="ECO:0000256" key="2">
    <source>
        <dbReference type="SAM" id="MobiDB-lite"/>
    </source>
</evidence>
<dbReference type="FunFam" id="2.70.70.10:FF:000003">
    <property type="entry name" value="Murein hydrolase activator EnvC"/>
    <property type="match status" value="1"/>
</dbReference>
<dbReference type="AlphaFoldDB" id="A0A1H7QJC9"/>
<dbReference type="STRING" id="1233.SAMN05216387_11234"/>
<protein>
    <submittedName>
        <fullName evidence="4">Septal ring factor EnvC, activator of murein hydrolases AmiA and AmiB</fullName>
    </submittedName>
</protein>
<evidence type="ECO:0000313" key="4">
    <source>
        <dbReference type="EMBL" id="SEL47889.1"/>
    </source>
</evidence>
<keyword evidence="1" id="KW-0175">Coiled coil</keyword>
<reference evidence="4 5" key="1">
    <citation type="submission" date="2016-10" db="EMBL/GenBank/DDBJ databases">
        <authorList>
            <person name="de Groot N.N."/>
        </authorList>
    </citation>
    <scope>NUCLEOTIDE SEQUENCE [LARGE SCALE GENOMIC DNA]</scope>
    <source>
        <strain evidence="4 5">Nv1</strain>
    </source>
</reference>
<evidence type="ECO:0000256" key="1">
    <source>
        <dbReference type="SAM" id="Coils"/>
    </source>
</evidence>